<feature type="domain" description="NAD-dependent epimerase/dehydratase" evidence="1">
    <location>
        <begin position="91"/>
        <end position="198"/>
    </location>
</feature>
<dbReference type="EMBL" id="JAVDBT010000002">
    <property type="protein sequence ID" value="MDQ2065144.1"/>
    <property type="molecule type" value="Genomic_DNA"/>
</dbReference>
<keyword evidence="3" id="KW-1185">Reference proteome</keyword>
<evidence type="ECO:0000313" key="2">
    <source>
        <dbReference type="EMBL" id="MDQ2065144.1"/>
    </source>
</evidence>
<dbReference type="InterPro" id="IPR050177">
    <property type="entry name" value="Lipid_A_modif_metabolic_enz"/>
</dbReference>
<dbReference type="PANTHER" id="PTHR43245">
    <property type="entry name" value="BIFUNCTIONAL POLYMYXIN RESISTANCE PROTEIN ARNA"/>
    <property type="match status" value="1"/>
</dbReference>
<dbReference type="Proteomes" id="UP001239680">
    <property type="component" value="Unassembled WGS sequence"/>
</dbReference>
<name>A0ABU0VTT7_9RHOB</name>
<comment type="caution">
    <text evidence="2">The sequence shown here is derived from an EMBL/GenBank/DDBJ whole genome shotgun (WGS) entry which is preliminary data.</text>
</comment>
<sequence>MDKGGRATIIFAKHRSITSGAFTVQRVGAILGPHPLIVTGAGGKLGRILQAGWALGRNLVDGSRASPLWIARKGRGDVFWDMGAQALPDSLCKILPKGAVVLHLAGVTQGDEAQLQANIDLLGPLLELCARSQARRLIFLSTAAVYSSGSLRAESAAVAPASAYGRSKAQAEALLRDRATLALTLLRLGNLAGADALLGRPAPEKILLDQVGGHAEGPLRSWIGARAFVQAIQALCQMELPSILNLAQEPPLRMGALLDAAGLDWQAGSQMAAVPEATLDLSLLQSILPLPPASPGQIAAEAAWARQVLA</sequence>
<accession>A0ABU0VTT7</accession>
<evidence type="ECO:0000259" key="1">
    <source>
        <dbReference type="Pfam" id="PF01370"/>
    </source>
</evidence>
<organism evidence="2 3">
    <name type="scientific">Pseudogemmobacter lacusdianii</name>
    <dbReference type="NCBI Taxonomy" id="3069608"/>
    <lineage>
        <taxon>Bacteria</taxon>
        <taxon>Pseudomonadati</taxon>
        <taxon>Pseudomonadota</taxon>
        <taxon>Alphaproteobacteria</taxon>
        <taxon>Rhodobacterales</taxon>
        <taxon>Paracoccaceae</taxon>
        <taxon>Pseudogemmobacter</taxon>
    </lineage>
</organism>
<dbReference type="InterPro" id="IPR001509">
    <property type="entry name" value="Epimerase_deHydtase"/>
</dbReference>
<dbReference type="PANTHER" id="PTHR43245:SF55">
    <property type="entry name" value="NAD(P)-BINDING DOMAIN-CONTAINING PROTEIN"/>
    <property type="match status" value="1"/>
</dbReference>
<dbReference type="SUPFAM" id="SSF51735">
    <property type="entry name" value="NAD(P)-binding Rossmann-fold domains"/>
    <property type="match status" value="1"/>
</dbReference>
<dbReference type="Pfam" id="PF01370">
    <property type="entry name" value="Epimerase"/>
    <property type="match status" value="1"/>
</dbReference>
<proteinExistence type="predicted"/>
<gene>
    <name evidence="2" type="ORF">Q9295_02060</name>
</gene>
<evidence type="ECO:0000313" key="3">
    <source>
        <dbReference type="Proteomes" id="UP001239680"/>
    </source>
</evidence>
<dbReference type="RefSeq" id="WP_306678839.1">
    <property type="nucleotide sequence ID" value="NZ_JAVDBT010000002.1"/>
</dbReference>
<protein>
    <submittedName>
        <fullName evidence="2">NAD-dependent epimerase/dehydratase family protein</fullName>
    </submittedName>
</protein>
<reference evidence="2 3" key="1">
    <citation type="submission" date="2023-08" db="EMBL/GenBank/DDBJ databases">
        <title>Characterization of two Paracoccaceae strains isolated from Phycosphere and proposal of Xinfangfangia lacusdiani sp. nov.</title>
        <authorList>
            <person name="Deng Y."/>
            <person name="Zhang Y.Q."/>
        </authorList>
    </citation>
    <scope>NUCLEOTIDE SEQUENCE [LARGE SCALE GENOMIC DNA]</scope>
    <source>
        <strain evidence="2 3">CPCC 101601</strain>
    </source>
</reference>
<dbReference type="Gene3D" id="3.40.50.720">
    <property type="entry name" value="NAD(P)-binding Rossmann-like Domain"/>
    <property type="match status" value="1"/>
</dbReference>
<dbReference type="InterPro" id="IPR036291">
    <property type="entry name" value="NAD(P)-bd_dom_sf"/>
</dbReference>